<dbReference type="Proteomes" id="UP000011747">
    <property type="component" value="Unassembled WGS sequence"/>
</dbReference>
<reference evidence="1 2" key="1">
    <citation type="submission" date="2011-09" db="EMBL/GenBank/DDBJ databases">
        <title>The Genome Sequence of Bacillus smithii 7_3_47FAA.</title>
        <authorList>
            <consortium name="The Broad Institute Genome Sequencing Platform"/>
            <person name="Earl A."/>
            <person name="Ward D."/>
            <person name="Feldgarden M."/>
            <person name="Gevers D."/>
            <person name="Daigneault M."/>
            <person name="Strauss J."/>
            <person name="Allen-Vercoe E."/>
            <person name="Young S.K."/>
            <person name="Zeng Q."/>
            <person name="Gargeya S."/>
            <person name="Fitzgerald M."/>
            <person name="Haas B."/>
            <person name="Abouelleil A."/>
            <person name="Alvarado L."/>
            <person name="Arachchi H.M."/>
            <person name="Berlin A."/>
            <person name="Brown A."/>
            <person name="Chapman S.B."/>
            <person name="Chen Z."/>
            <person name="Dunbar C."/>
            <person name="Freedman E."/>
            <person name="Gearin G."/>
            <person name="Goldberg J."/>
            <person name="Griggs A."/>
            <person name="Gujja S."/>
            <person name="Heiman D."/>
            <person name="Howarth C."/>
            <person name="Larson L."/>
            <person name="Lui A."/>
            <person name="MacDonald P.J.P."/>
            <person name="Montmayeur A."/>
            <person name="Murphy C."/>
            <person name="Neiman D."/>
            <person name="Pearson M."/>
            <person name="Priest M."/>
            <person name="Roberts A."/>
            <person name="Saif S."/>
            <person name="Shea T."/>
            <person name="Shenoy N."/>
            <person name="Sisk P."/>
            <person name="Stolte C."/>
            <person name="Sykes S."/>
            <person name="Wortman J."/>
            <person name="Nusbaum C."/>
            <person name="Birren B."/>
        </authorList>
    </citation>
    <scope>NUCLEOTIDE SEQUENCE [LARGE SCALE GENOMIC DNA]</scope>
    <source>
        <strain evidence="1 2">7_3_47FAA</strain>
    </source>
</reference>
<proteinExistence type="predicted"/>
<comment type="caution">
    <text evidence="1">The sequence shown here is derived from an EMBL/GenBank/DDBJ whole genome shotgun (WGS) entry which is preliminary data.</text>
</comment>
<gene>
    <name evidence="1" type="ORF">HMPREF1015_02263</name>
</gene>
<accession>G9QIH2</accession>
<organism evidence="1 2">
    <name type="scientific">Bacillus smithii 7_3_47FAA</name>
    <dbReference type="NCBI Taxonomy" id="665952"/>
    <lineage>
        <taxon>Bacteria</taxon>
        <taxon>Bacillati</taxon>
        <taxon>Bacillota</taxon>
        <taxon>Bacilli</taxon>
        <taxon>Bacillales</taxon>
        <taxon>Bacillaceae</taxon>
        <taxon>Bacillus</taxon>
    </lineage>
</organism>
<dbReference type="PATRIC" id="fig|665952.3.peg.752"/>
<keyword evidence="2" id="KW-1185">Reference proteome</keyword>
<protein>
    <recommendedName>
        <fullName evidence="3">Polymer-forming cytoskeletal protein</fullName>
    </recommendedName>
</protein>
<dbReference type="AlphaFoldDB" id="G9QIH2"/>
<evidence type="ECO:0000313" key="1">
    <source>
        <dbReference type="EMBL" id="EHL79052.1"/>
    </source>
</evidence>
<dbReference type="EMBL" id="ACWF01000036">
    <property type="protein sequence ID" value="EHL79052.1"/>
    <property type="molecule type" value="Genomic_DNA"/>
</dbReference>
<sequence>MKGNVEAESIKIFGEADIEGHVTLKDLNLRGAVHIKERLVGGHIHGYGELKIENDCEADSISLKGAVAIGRTLNAEKVSLYLHFEDSRIEEIGGEVIRVTKSKAFNVINFLKRFRHDSAKLVAESIEGDDIYLEYTKAKVVRGKEVTIGPGCEIDLVEYQTSFQQDEKAIVIDSKKV</sequence>
<name>G9QIH2_9BACI</name>
<evidence type="ECO:0000313" key="2">
    <source>
        <dbReference type="Proteomes" id="UP000011747"/>
    </source>
</evidence>
<dbReference type="HOGENOM" id="CLU_100118_0_0_9"/>
<evidence type="ECO:0008006" key="3">
    <source>
        <dbReference type="Google" id="ProtNLM"/>
    </source>
</evidence>